<proteinExistence type="inferred from homology"/>
<reference evidence="7 8" key="1">
    <citation type="journal article" date="2016" name="Nat. Commun.">
        <title>Thousands of microbial genomes shed light on interconnected biogeochemical processes in an aquifer system.</title>
        <authorList>
            <person name="Anantharaman K."/>
            <person name="Brown C.T."/>
            <person name="Hug L.A."/>
            <person name="Sharon I."/>
            <person name="Castelle C.J."/>
            <person name="Probst A.J."/>
            <person name="Thomas B.C."/>
            <person name="Singh A."/>
            <person name="Wilkins M.J."/>
            <person name="Karaoz U."/>
            <person name="Brodie E.L."/>
            <person name="Williams K.H."/>
            <person name="Hubbard S.S."/>
            <person name="Banfield J.F."/>
        </authorList>
    </citation>
    <scope>NUCLEOTIDE SEQUENCE [LARGE SCALE GENOMIC DNA]</scope>
</reference>
<gene>
    <name evidence="4" type="primary">gpmA</name>
    <name evidence="7" type="ORF">A2908_02525</name>
</gene>
<feature type="active site" description="Tele-phosphohistidine intermediate" evidence="4 5">
    <location>
        <position position="9"/>
    </location>
</feature>
<dbReference type="PIRSF" id="PIRSF000709">
    <property type="entry name" value="6PFK_2-Ptase"/>
    <property type="match status" value="1"/>
</dbReference>
<dbReference type="HAMAP" id="MF_01039">
    <property type="entry name" value="PGAM_GpmA"/>
    <property type="match status" value="1"/>
</dbReference>
<accession>A0A1G2IAV5</accession>
<comment type="similarity">
    <text evidence="1 4">Belongs to the phosphoglycerate mutase family. BPG-dependent PGAM subfamily.</text>
</comment>
<keyword evidence="2 4" id="KW-0324">Glycolysis</keyword>
<comment type="function">
    <text evidence="4">Catalyzes the interconversion of 2-phosphoglycerate and 3-phosphoglycerate.</text>
</comment>
<dbReference type="InterPro" id="IPR005952">
    <property type="entry name" value="Phosphogly_mut1"/>
</dbReference>
<dbReference type="STRING" id="1802214.A2908_02525"/>
<dbReference type="SMART" id="SM00855">
    <property type="entry name" value="PGAM"/>
    <property type="match status" value="1"/>
</dbReference>
<dbReference type="GO" id="GO:0006094">
    <property type="term" value="P:gluconeogenesis"/>
    <property type="evidence" value="ECO:0007669"/>
    <property type="project" value="UniProtKB-UniRule"/>
</dbReference>
<evidence type="ECO:0000313" key="8">
    <source>
        <dbReference type="Proteomes" id="UP000176774"/>
    </source>
</evidence>
<comment type="caution">
    <text evidence="4">Lacks conserved residue(s) required for the propagation of feature annotation.</text>
</comment>
<dbReference type="UniPathway" id="UPA00109">
    <property type="reaction ID" value="UER00186"/>
</dbReference>
<evidence type="ECO:0000256" key="5">
    <source>
        <dbReference type="PIRSR" id="PIRSR613078-1"/>
    </source>
</evidence>
<evidence type="ECO:0000256" key="6">
    <source>
        <dbReference type="PIRSR" id="PIRSR613078-2"/>
    </source>
</evidence>
<feature type="binding site" evidence="4 6">
    <location>
        <position position="58"/>
    </location>
    <ligand>
        <name>substrate</name>
    </ligand>
</feature>
<dbReference type="InterPro" id="IPR029033">
    <property type="entry name" value="His_PPase_superfam"/>
</dbReference>
<evidence type="ECO:0000256" key="3">
    <source>
        <dbReference type="ARBA" id="ARBA00023235"/>
    </source>
</evidence>
<comment type="catalytic activity">
    <reaction evidence="4">
        <text>(2R)-2-phosphoglycerate = (2R)-3-phosphoglycerate</text>
        <dbReference type="Rhea" id="RHEA:15901"/>
        <dbReference type="ChEBI" id="CHEBI:58272"/>
        <dbReference type="ChEBI" id="CHEBI:58289"/>
        <dbReference type="EC" id="5.4.2.11"/>
    </reaction>
</comment>
<comment type="pathway">
    <text evidence="4">Carbohydrate degradation; glycolysis; pyruvate from D-glyceraldehyde 3-phosphate: step 3/5.</text>
</comment>
<feature type="active site" description="Proton donor/acceptor" evidence="4 5">
    <location>
        <position position="109"/>
    </location>
</feature>
<dbReference type="InterPro" id="IPR013078">
    <property type="entry name" value="His_Pase_superF_clade-1"/>
</dbReference>
<dbReference type="Pfam" id="PF00300">
    <property type="entry name" value="His_Phos_1"/>
    <property type="match status" value="2"/>
</dbReference>
<comment type="caution">
    <text evidence="7">The sequence shown here is derived from an EMBL/GenBank/DDBJ whole genome shotgun (WGS) entry which is preliminary data.</text>
</comment>
<organism evidence="7 8">
    <name type="scientific">Candidatus Staskawiczbacteria bacterium RIFCSPLOWO2_01_FULL_38_12b</name>
    <dbReference type="NCBI Taxonomy" id="1802214"/>
    <lineage>
        <taxon>Bacteria</taxon>
        <taxon>Candidatus Staskawicziibacteriota</taxon>
    </lineage>
</organism>
<dbReference type="PANTHER" id="PTHR11931">
    <property type="entry name" value="PHOSPHOGLYCERATE MUTASE"/>
    <property type="match status" value="1"/>
</dbReference>
<dbReference type="EMBL" id="MHPA01000032">
    <property type="protein sequence ID" value="OGZ71933.1"/>
    <property type="molecule type" value="Genomic_DNA"/>
</dbReference>
<dbReference type="Gene3D" id="3.40.50.1240">
    <property type="entry name" value="Phosphoglycerate mutase-like"/>
    <property type="match status" value="1"/>
</dbReference>
<evidence type="ECO:0000256" key="4">
    <source>
        <dbReference type="HAMAP-Rule" id="MF_01039"/>
    </source>
</evidence>
<dbReference type="GO" id="GO:0004619">
    <property type="term" value="F:phosphoglycerate mutase activity"/>
    <property type="evidence" value="ECO:0007669"/>
    <property type="project" value="UniProtKB-UniRule"/>
</dbReference>
<evidence type="ECO:0000256" key="1">
    <source>
        <dbReference type="ARBA" id="ARBA00006717"/>
    </source>
</evidence>
<evidence type="ECO:0000313" key="7">
    <source>
        <dbReference type="EMBL" id="OGZ71933.1"/>
    </source>
</evidence>
<sequence length="222" mass="25734">MAKLFLLRHLKSQWNKDNRFAGWADNPLSDEGRQQAKEISEKLINENIDVVYTSPLIRNMETVLRIFDGIEKKYPLFIHLDGGRMQTWSNFTDLNQNDVPAYVSEKLNERYYGALQGLNKEETIKKYGEEKVRLWRRGYGDKPPGGESLKDVYKRAVPFFKKYIERDLKGGKSVLLVASHNSLRALVKYIENISDQEIANVELPFGALISYEFDAGKFKKLH</sequence>
<feature type="binding site" evidence="4 6">
    <location>
        <begin position="109"/>
        <end position="112"/>
    </location>
    <ligand>
        <name>substrate</name>
    </ligand>
</feature>
<dbReference type="Proteomes" id="UP000176774">
    <property type="component" value="Unassembled WGS sequence"/>
</dbReference>
<dbReference type="AlphaFoldDB" id="A0A1G2IAV5"/>
<feature type="binding site" evidence="6">
    <location>
        <begin position="8"/>
        <end position="15"/>
    </location>
    <ligand>
        <name>substrate</name>
    </ligand>
</feature>
<dbReference type="SUPFAM" id="SSF53254">
    <property type="entry name" value="Phosphoglycerate mutase-like"/>
    <property type="match status" value="1"/>
</dbReference>
<evidence type="ECO:0000256" key="2">
    <source>
        <dbReference type="ARBA" id="ARBA00023152"/>
    </source>
</evidence>
<dbReference type="GO" id="GO:0006096">
    <property type="term" value="P:glycolytic process"/>
    <property type="evidence" value="ECO:0007669"/>
    <property type="project" value="UniProtKB-UniRule"/>
</dbReference>
<name>A0A1G2IAV5_9BACT</name>
<feature type="binding site" evidence="4 6">
    <location>
        <position position="120"/>
    </location>
    <ligand>
        <name>substrate</name>
    </ligand>
</feature>
<keyword evidence="3 4" id="KW-0413">Isomerase</keyword>
<dbReference type="EC" id="5.4.2.11" evidence="4"/>
<feature type="binding site" evidence="4 6">
    <location>
        <begin position="136"/>
        <end position="137"/>
    </location>
    <ligand>
        <name>substrate</name>
    </ligand>
</feature>
<keyword evidence="4" id="KW-0312">Gluconeogenesis</keyword>
<protein>
    <recommendedName>
        <fullName evidence="4">2,3-bisphosphoglycerate-dependent phosphoglycerate mutase</fullName>
        <shortName evidence="4">BPG-dependent PGAM</shortName>
        <shortName evidence="4">PGAM</shortName>
        <shortName evidence="4">Phosphoglyceromutase</shortName>
        <shortName evidence="4">dPGM</shortName>
        <ecNumber evidence="4">5.4.2.11</ecNumber>
    </recommendedName>
</protein>
<dbReference type="CDD" id="cd07067">
    <property type="entry name" value="HP_PGM_like"/>
    <property type="match status" value="1"/>
</dbReference>